<dbReference type="Gene3D" id="2.160.20.110">
    <property type="match status" value="2"/>
</dbReference>
<dbReference type="PROSITE" id="PS51257">
    <property type="entry name" value="PROKAR_LIPOPROTEIN"/>
    <property type="match status" value="1"/>
</dbReference>
<reference evidence="2 3" key="1">
    <citation type="submission" date="2018-08" db="EMBL/GenBank/DDBJ databases">
        <title>A genome reference for cultivated species of the human gut microbiota.</title>
        <authorList>
            <person name="Zou Y."/>
            <person name="Xue W."/>
            <person name="Luo G."/>
        </authorList>
    </citation>
    <scope>NUCLEOTIDE SEQUENCE [LARGE SCALE GENOMIC DNA]</scope>
    <source>
        <strain evidence="2 3">AF14-32</strain>
    </source>
</reference>
<feature type="chain" id="PRO_5019585518" description="GLUG domain-containing protein" evidence="1">
    <location>
        <begin position="17"/>
        <end position="1132"/>
    </location>
</feature>
<evidence type="ECO:0000313" key="2">
    <source>
        <dbReference type="EMBL" id="RGV51296.1"/>
    </source>
</evidence>
<proteinExistence type="predicted"/>
<dbReference type="EMBL" id="QRZF01000012">
    <property type="protein sequence ID" value="RGV51296.1"/>
    <property type="molecule type" value="Genomic_DNA"/>
</dbReference>
<name>A0A412Y1G2_9BACE</name>
<organism evidence="2 3">
    <name type="scientific">Bacteroides intestinalis</name>
    <dbReference type="NCBI Taxonomy" id="329854"/>
    <lineage>
        <taxon>Bacteria</taxon>
        <taxon>Pseudomonadati</taxon>
        <taxon>Bacteroidota</taxon>
        <taxon>Bacteroidia</taxon>
        <taxon>Bacteroidales</taxon>
        <taxon>Bacteroidaceae</taxon>
        <taxon>Bacteroides</taxon>
    </lineage>
</organism>
<feature type="signal peptide" evidence="1">
    <location>
        <begin position="1"/>
        <end position="16"/>
    </location>
</feature>
<comment type="caution">
    <text evidence="2">The sequence shown here is derived from an EMBL/GenBank/DDBJ whole genome shotgun (WGS) entry which is preliminary data.</text>
</comment>
<evidence type="ECO:0008006" key="4">
    <source>
        <dbReference type="Google" id="ProtNLM"/>
    </source>
</evidence>
<dbReference type="CDD" id="cd13120">
    <property type="entry name" value="BF2867_like_N"/>
    <property type="match status" value="1"/>
</dbReference>
<keyword evidence="1" id="KW-0732">Signal</keyword>
<dbReference type="Proteomes" id="UP000283850">
    <property type="component" value="Unassembled WGS sequence"/>
</dbReference>
<evidence type="ECO:0000313" key="3">
    <source>
        <dbReference type="Proteomes" id="UP000283850"/>
    </source>
</evidence>
<sequence>MLRLRKLMQVACTATAALTVFSCSQDEFEMTNGKGNTAAITATFEGVGSNTRTTVNDQYQIVWQESDALALFCTDNSKTSLSYQDGKGTTSATFTGSVESGKTASFSVYPDQENMSVSNNTLTMTLPATLEKYAGSSNGPMYAKVTDADNLSALSFKHMAALIKLTVNKIPADATTFKVTASNNIAGTCTADLSADYPVLIVKDEGASKTITATFTASSSVTSRSFYIPLPVGTYQFITAELTNGNDKVYFTKTLNNKTLNRRDLLEVPALDCVTVEATTPTALNEALESSDNLPQTAPEDKITTDIAITGDFATASENAEIKIPVVANSDINLAFQSVPATSGGALQLTDKNKENQTTPAETATNKVSLAIPEVSDDGTSAPSVAIDMPRTTVTLSAVGAKATYNEVTVTTAKQTLVVNAGVTVKKLIIKGGNVEIYGIVEELVRENGNVEIVEVASFEAASIKTVTNPEHFKFTSTWDGISQIEATNGNIYTAAQLAYYQSKIAPNNVNYQSLPVTLTAGTTTLYADVDLANKPWLGMVINGNTFDGNNHTIKNLNMGQYIMNQQETKYTPQACIGLFAVVYGAATIKDITLDKVTIHPDASVSPKWVGALVGYSRGNVTKYENCVARNVDIFTHGATSYRVGGLIGYIEACGAANNTATATLKSCKVENATIAASFGYGGLVGSMYDSVTFEDCSTKDITLSLNGECDNTYGYVSGFIGDIANSGTKARTIIIKNCTADALTNETALKVPMGGCKWCGIVEPESVPNFTIKVTDNNESEKTLVAGTDFNKVYNIPWDGSSSFEPKYENNTYTITAPSELAWIAKQVEKGNTFEGKNILLSADLDMGNKNWKPIGDNSAHKTINMDKQEAEYVKTVKYFKGTFDGNNKTISNLMVNHKYPGAGLFGNVQNAIIKNLNVTNATINGSSKWTAVIIGFSNGSLTVENVKVSNSEINMGSDTDGAVKLAGIVSYMNGNNTEDIHLKGCSVSDFTIDGGSYNIAGLAGYIIKAKSFIIENCQTSNITLKVSDAKYANRVNYSSAFFGCFGVTASKQASSVVFKNNTVSGTYTYDGTAVNLGSFTISDAGKADDSDYNTFVCAPLFGDCDATSMDITIDDKVYTYNNGKYIQKQN</sequence>
<evidence type="ECO:0000256" key="1">
    <source>
        <dbReference type="SAM" id="SignalP"/>
    </source>
</evidence>
<gene>
    <name evidence="2" type="ORF">DWW10_16705</name>
</gene>
<accession>A0A412Y1G2</accession>
<dbReference type="AlphaFoldDB" id="A0A412Y1G2"/>
<dbReference type="RefSeq" id="WP_022392437.1">
    <property type="nucleotide sequence ID" value="NZ_QRZF01000012.1"/>
</dbReference>
<protein>
    <recommendedName>
        <fullName evidence="4">GLUG domain-containing protein</fullName>
    </recommendedName>
</protein>